<feature type="compositionally biased region" description="Low complexity" evidence="1">
    <location>
        <begin position="29"/>
        <end position="53"/>
    </location>
</feature>
<accession>A0AAN6ZBL8</accession>
<proteinExistence type="predicted"/>
<dbReference type="AlphaFoldDB" id="A0AAN6ZBL8"/>
<sequence>KGKGKGKGAEPDQDGAPKPSTTDGSNSGSLLPRLAQSAASLQSTLLSGPSSSGLGRGNEKGEPSRASETLARAGESSVQLRSNMARGETMRMGQTQEHIAREEASFAAFLDSDSVPTLSEPGGLEGAWQSAVPAAGVSSETRGPWPHLRSVAEQEADDGAEVIALLSGDPALDPVFEHVNEPASESDLAGLRRALFGDEADHDTSAIAWDSVLNFIPEYLHPHTATGIPPGGDLSMHLGITDADEGWQTWLNQWSRVLTSYQDEVWGDLGALVEEARVEVQRIAEAEPGEKPPEPKSLLRLRAILGHLRG</sequence>
<reference evidence="2" key="1">
    <citation type="journal article" date="2023" name="Mol. Phylogenet. Evol.">
        <title>Genome-scale phylogeny and comparative genomics of the fungal order Sordariales.</title>
        <authorList>
            <person name="Hensen N."/>
            <person name="Bonometti L."/>
            <person name="Westerberg I."/>
            <person name="Brannstrom I.O."/>
            <person name="Guillou S."/>
            <person name="Cros-Aarteil S."/>
            <person name="Calhoun S."/>
            <person name="Haridas S."/>
            <person name="Kuo A."/>
            <person name="Mondo S."/>
            <person name="Pangilinan J."/>
            <person name="Riley R."/>
            <person name="LaButti K."/>
            <person name="Andreopoulos B."/>
            <person name="Lipzen A."/>
            <person name="Chen C."/>
            <person name="Yan M."/>
            <person name="Daum C."/>
            <person name="Ng V."/>
            <person name="Clum A."/>
            <person name="Steindorff A."/>
            <person name="Ohm R.A."/>
            <person name="Martin F."/>
            <person name="Silar P."/>
            <person name="Natvig D.O."/>
            <person name="Lalanne C."/>
            <person name="Gautier V."/>
            <person name="Ament-Velasquez S.L."/>
            <person name="Kruys A."/>
            <person name="Hutchinson M.I."/>
            <person name="Powell A.J."/>
            <person name="Barry K."/>
            <person name="Miller A.N."/>
            <person name="Grigoriev I.V."/>
            <person name="Debuchy R."/>
            <person name="Gladieux P."/>
            <person name="Hiltunen Thoren M."/>
            <person name="Johannesson H."/>
        </authorList>
    </citation>
    <scope>NUCLEOTIDE SEQUENCE</scope>
    <source>
        <strain evidence="2">CBS 123565</strain>
    </source>
</reference>
<evidence type="ECO:0000313" key="3">
    <source>
        <dbReference type="Proteomes" id="UP001304895"/>
    </source>
</evidence>
<name>A0AAN6ZBL8_9PEZI</name>
<feature type="region of interest" description="Disordered" evidence="1">
    <location>
        <begin position="1"/>
        <end position="87"/>
    </location>
</feature>
<evidence type="ECO:0000256" key="1">
    <source>
        <dbReference type="SAM" id="MobiDB-lite"/>
    </source>
</evidence>
<feature type="non-terminal residue" evidence="2">
    <location>
        <position position="310"/>
    </location>
</feature>
<organism evidence="2 3">
    <name type="scientific">Trichocladium antarcticum</name>
    <dbReference type="NCBI Taxonomy" id="1450529"/>
    <lineage>
        <taxon>Eukaryota</taxon>
        <taxon>Fungi</taxon>
        <taxon>Dikarya</taxon>
        <taxon>Ascomycota</taxon>
        <taxon>Pezizomycotina</taxon>
        <taxon>Sordariomycetes</taxon>
        <taxon>Sordariomycetidae</taxon>
        <taxon>Sordariales</taxon>
        <taxon>Chaetomiaceae</taxon>
        <taxon>Trichocladium</taxon>
    </lineage>
</organism>
<feature type="non-terminal residue" evidence="2">
    <location>
        <position position="1"/>
    </location>
</feature>
<evidence type="ECO:0000313" key="2">
    <source>
        <dbReference type="EMBL" id="KAK4131976.1"/>
    </source>
</evidence>
<feature type="compositionally biased region" description="Polar residues" evidence="1">
    <location>
        <begin position="19"/>
        <end position="28"/>
    </location>
</feature>
<dbReference type="Proteomes" id="UP001304895">
    <property type="component" value="Unassembled WGS sequence"/>
</dbReference>
<comment type="caution">
    <text evidence="2">The sequence shown here is derived from an EMBL/GenBank/DDBJ whole genome shotgun (WGS) entry which is preliminary data.</text>
</comment>
<gene>
    <name evidence="2" type="ORF">BT67DRAFT_353486</name>
</gene>
<keyword evidence="3" id="KW-1185">Reference proteome</keyword>
<reference evidence="2" key="2">
    <citation type="submission" date="2023-05" db="EMBL/GenBank/DDBJ databases">
        <authorList>
            <consortium name="Lawrence Berkeley National Laboratory"/>
            <person name="Steindorff A."/>
            <person name="Hensen N."/>
            <person name="Bonometti L."/>
            <person name="Westerberg I."/>
            <person name="Brannstrom I.O."/>
            <person name="Guillou S."/>
            <person name="Cros-Aarteil S."/>
            <person name="Calhoun S."/>
            <person name="Haridas S."/>
            <person name="Kuo A."/>
            <person name="Mondo S."/>
            <person name="Pangilinan J."/>
            <person name="Riley R."/>
            <person name="Labutti K."/>
            <person name="Andreopoulos B."/>
            <person name="Lipzen A."/>
            <person name="Chen C."/>
            <person name="Yanf M."/>
            <person name="Daum C."/>
            <person name="Ng V."/>
            <person name="Clum A."/>
            <person name="Ohm R."/>
            <person name="Martin F."/>
            <person name="Silar P."/>
            <person name="Natvig D."/>
            <person name="Lalanne C."/>
            <person name="Gautier V."/>
            <person name="Ament-Velasquez S.L."/>
            <person name="Kruys A."/>
            <person name="Hutchinson M.I."/>
            <person name="Powell A.J."/>
            <person name="Barry K."/>
            <person name="Miller A.N."/>
            <person name="Grigoriev I.V."/>
            <person name="Debuchy R."/>
            <person name="Gladieux P."/>
            <person name="Thoren M.H."/>
            <person name="Johannesson H."/>
        </authorList>
    </citation>
    <scope>NUCLEOTIDE SEQUENCE</scope>
    <source>
        <strain evidence="2">CBS 123565</strain>
    </source>
</reference>
<protein>
    <submittedName>
        <fullName evidence="2">Uncharacterized protein</fullName>
    </submittedName>
</protein>
<dbReference type="EMBL" id="MU853421">
    <property type="protein sequence ID" value="KAK4131976.1"/>
    <property type="molecule type" value="Genomic_DNA"/>
</dbReference>